<feature type="transmembrane region" description="Helical" evidence="2">
    <location>
        <begin position="139"/>
        <end position="161"/>
    </location>
</feature>
<name>A0A0S4IPM5_BODSA</name>
<dbReference type="PANTHER" id="PTHR44825:SF1">
    <property type="entry name" value="DNAJ HOMOLOG SUBFAMILY C MEMBER 4"/>
    <property type="match status" value="1"/>
</dbReference>
<evidence type="ECO:0000259" key="3">
    <source>
        <dbReference type="PROSITE" id="PS50076"/>
    </source>
</evidence>
<feature type="compositionally biased region" description="Low complexity" evidence="1">
    <location>
        <begin position="764"/>
        <end position="773"/>
    </location>
</feature>
<dbReference type="EMBL" id="CYKH01000238">
    <property type="protein sequence ID" value="CUF08277.1"/>
    <property type="molecule type" value="Genomic_DNA"/>
</dbReference>
<feature type="region of interest" description="Disordered" evidence="1">
    <location>
        <begin position="480"/>
        <end position="508"/>
    </location>
</feature>
<feature type="transmembrane region" description="Helical" evidence="2">
    <location>
        <begin position="290"/>
        <end position="315"/>
    </location>
</feature>
<organism evidence="4 5">
    <name type="scientific">Bodo saltans</name>
    <name type="common">Flagellated protozoan</name>
    <dbReference type="NCBI Taxonomy" id="75058"/>
    <lineage>
        <taxon>Eukaryota</taxon>
        <taxon>Discoba</taxon>
        <taxon>Euglenozoa</taxon>
        <taxon>Kinetoplastea</taxon>
        <taxon>Metakinetoplastina</taxon>
        <taxon>Eubodonida</taxon>
        <taxon>Bodonidae</taxon>
        <taxon>Bodo</taxon>
    </lineage>
</organism>
<feature type="transmembrane region" description="Helical" evidence="2">
    <location>
        <begin position="345"/>
        <end position="362"/>
    </location>
</feature>
<dbReference type="Pfam" id="PF00226">
    <property type="entry name" value="DnaJ"/>
    <property type="match status" value="1"/>
</dbReference>
<reference evidence="5" key="1">
    <citation type="submission" date="2015-09" db="EMBL/GenBank/DDBJ databases">
        <authorList>
            <consortium name="Pathogen Informatics"/>
        </authorList>
    </citation>
    <scope>NUCLEOTIDE SEQUENCE [LARGE SCALE GENOMIC DNA]</scope>
    <source>
        <strain evidence="5">Lake Konstanz</strain>
    </source>
</reference>
<dbReference type="VEuPathDB" id="TriTrypDB:BSAL_59055"/>
<feature type="transmembrane region" description="Helical" evidence="2">
    <location>
        <begin position="703"/>
        <end position="722"/>
    </location>
</feature>
<sequence length="779" mass="87817">MSERDAHREATNAAAPTAHDEKQFSLFYDRMKMTKRSFVATKSSSAMARTGSGPKPTGAPDAAAEQRVVNSNFFEDDDEAVAFIEANEIVNQTQLTDDQKARIRQENAANRQLWTTLCRMEFGLRNRNFTARFSSMSSFYMYFAIPLVVIAALVFVSWPVWNVLVDLEAEDHYQVLGIESGATATEIKKAYRTQTKKWHPDLNPDCGDRCRDKMIQLQQAHDVLLARGDRSDELANKYRDALSQIRSILVFRLYQISFHAAEFTNTLVLASIPFLKGFKHIVRRSTRVGFIIAFVALEVIFVTGLNPIVLIQVFYFCATMLRQSAALTDIQKISKWSYLDIRTDAMVFVLPSMVVHGLWYWLYSRSFTRSAGEYGWHMFIGTSYLCAHLQRFSPNLWDNFALKKCSVTLEYLSQPQFKITPWNFVLAELGVLVDDIFAFSSHVPTPFRIAVLAVHGLYLAQFCLLPHDYPIKGKLRRKQADESTSVKGEKPLKQKDKSSTMSTHSSKARVPLTEREVTWFADLDNEHVLWFDLATIKYVRNLERTAMIAKQNPGQTSLLATSSGTEVILCVIRNGAIEMTDRFHDPFAARVVAREGGPGSLIDLPRKPITPEMAVARHAALIPQPKLLSSQLFRQYMDLDESAEQQRSSSLMTLGAAGLLLVVLCGLCVGSLPAVHDADVLYDPLAPPHSLQKYRHALSENHLLNQGAGLLPLAYGPLAVVVPDMIDALRQMSLYTTENNQAYAVVAQQQKPKPQPGKQRKGQNQKQQQQQQRGRSRTE</sequence>
<dbReference type="Gene3D" id="1.10.287.110">
    <property type="entry name" value="DnaJ domain"/>
    <property type="match status" value="1"/>
</dbReference>
<protein>
    <submittedName>
        <fullName evidence="4">DNA-J protein, putative</fullName>
    </submittedName>
</protein>
<dbReference type="CDD" id="cd06257">
    <property type="entry name" value="DnaJ"/>
    <property type="match status" value="1"/>
</dbReference>
<dbReference type="PANTHER" id="PTHR44825">
    <property type="match status" value="1"/>
</dbReference>
<evidence type="ECO:0000256" key="1">
    <source>
        <dbReference type="SAM" id="MobiDB-lite"/>
    </source>
</evidence>
<proteinExistence type="predicted"/>
<dbReference type="PROSITE" id="PS50076">
    <property type="entry name" value="DNAJ_2"/>
    <property type="match status" value="1"/>
</dbReference>
<keyword evidence="2" id="KW-0472">Membrane</keyword>
<dbReference type="OrthoDB" id="445556at2759"/>
<feature type="compositionally biased region" description="Basic and acidic residues" evidence="1">
    <location>
        <begin position="487"/>
        <end position="498"/>
    </location>
</feature>
<gene>
    <name evidence="4" type="ORF">BSAL_59055</name>
</gene>
<feature type="transmembrane region" description="Helical" evidence="2">
    <location>
        <begin position="651"/>
        <end position="675"/>
    </location>
</feature>
<feature type="domain" description="J" evidence="3">
    <location>
        <begin position="171"/>
        <end position="239"/>
    </location>
</feature>
<dbReference type="InterPro" id="IPR052763">
    <property type="entry name" value="DnaJ_C4"/>
</dbReference>
<accession>A0A0S4IPM5</accession>
<dbReference type="SMART" id="SM00271">
    <property type="entry name" value="DnaJ"/>
    <property type="match status" value="1"/>
</dbReference>
<evidence type="ECO:0000313" key="5">
    <source>
        <dbReference type="Proteomes" id="UP000051952"/>
    </source>
</evidence>
<feature type="region of interest" description="Disordered" evidence="1">
    <location>
        <begin position="40"/>
        <end position="62"/>
    </location>
</feature>
<dbReference type="InterPro" id="IPR036869">
    <property type="entry name" value="J_dom_sf"/>
</dbReference>
<feature type="compositionally biased region" description="Basic and acidic residues" evidence="1">
    <location>
        <begin position="1"/>
        <end position="10"/>
    </location>
</feature>
<dbReference type="InterPro" id="IPR001623">
    <property type="entry name" value="DnaJ_domain"/>
</dbReference>
<keyword evidence="2" id="KW-0812">Transmembrane</keyword>
<keyword evidence="2" id="KW-1133">Transmembrane helix</keyword>
<feature type="region of interest" description="Disordered" evidence="1">
    <location>
        <begin position="1"/>
        <end position="21"/>
    </location>
</feature>
<feature type="region of interest" description="Disordered" evidence="1">
    <location>
        <begin position="745"/>
        <end position="779"/>
    </location>
</feature>
<dbReference type="PRINTS" id="PR00625">
    <property type="entry name" value="JDOMAIN"/>
</dbReference>
<keyword evidence="5" id="KW-1185">Reference proteome</keyword>
<evidence type="ECO:0000256" key="2">
    <source>
        <dbReference type="SAM" id="Phobius"/>
    </source>
</evidence>
<dbReference type="Proteomes" id="UP000051952">
    <property type="component" value="Unassembled WGS sequence"/>
</dbReference>
<dbReference type="SUPFAM" id="SSF46565">
    <property type="entry name" value="Chaperone J-domain"/>
    <property type="match status" value="1"/>
</dbReference>
<evidence type="ECO:0000313" key="4">
    <source>
        <dbReference type="EMBL" id="CUF08277.1"/>
    </source>
</evidence>
<feature type="transmembrane region" description="Helical" evidence="2">
    <location>
        <begin position="256"/>
        <end position="278"/>
    </location>
</feature>
<dbReference type="AlphaFoldDB" id="A0A0S4IPM5"/>